<proteinExistence type="predicted"/>
<comment type="caution">
    <text evidence="2">The sequence shown here is derived from an EMBL/GenBank/DDBJ whole genome shotgun (WGS) entry which is preliminary data.</text>
</comment>
<reference evidence="2" key="1">
    <citation type="journal article" date="2018" name="Genome Biol.">
        <title>SKESA: strategic k-mer extension for scrupulous assemblies.</title>
        <authorList>
            <person name="Souvorov A."/>
            <person name="Agarwala R."/>
            <person name="Lipman D.J."/>
        </authorList>
    </citation>
    <scope>NUCLEOTIDE SEQUENCE</scope>
    <source>
        <strain evidence="2">MA.04ba 6789-3</strain>
    </source>
</reference>
<dbReference type="SUPFAM" id="SSF52540">
    <property type="entry name" value="P-loop containing nucleoside triphosphate hydrolases"/>
    <property type="match status" value="1"/>
</dbReference>
<dbReference type="Pfam" id="PF05729">
    <property type="entry name" value="NACHT"/>
    <property type="match status" value="1"/>
</dbReference>
<name>A0A744IZS0_SALER</name>
<dbReference type="PANTHER" id="PTHR46312:SF2">
    <property type="entry name" value="NUCLEOTIDE-BINDING OLIGOMERIZATION DOMAIN-CONTAINING PROTEIN 2-LIKE"/>
    <property type="match status" value="1"/>
</dbReference>
<dbReference type="InterPro" id="IPR007111">
    <property type="entry name" value="NACHT_NTPase"/>
</dbReference>
<organism evidence="2">
    <name type="scientific">Salmonella enterica</name>
    <name type="common">Salmonella choleraesuis</name>
    <dbReference type="NCBI Taxonomy" id="28901"/>
    <lineage>
        <taxon>Bacteria</taxon>
        <taxon>Pseudomonadati</taxon>
        <taxon>Pseudomonadota</taxon>
        <taxon>Gammaproteobacteria</taxon>
        <taxon>Enterobacterales</taxon>
        <taxon>Enterobacteriaceae</taxon>
        <taxon>Salmonella</taxon>
    </lineage>
</organism>
<gene>
    <name evidence="2" type="ORF">G9E92_001186</name>
</gene>
<dbReference type="InterPro" id="IPR027417">
    <property type="entry name" value="P-loop_NTPase"/>
</dbReference>
<dbReference type="PROSITE" id="PS50837">
    <property type="entry name" value="NACHT"/>
    <property type="match status" value="1"/>
</dbReference>
<dbReference type="PANTHER" id="PTHR46312">
    <property type="entry name" value="NACHT DOMAIN-CONTAINING PROTEIN"/>
    <property type="match status" value="1"/>
</dbReference>
<evidence type="ECO:0000259" key="1">
    <source>
        <dbReference type="PROSITE" id="PS50837"/>
    </source>
</evidence>
<feature type="domain" description="NACHT" evidence="1">
    <location>
        <begin position="109"/>
        <end position="222"/>
    </location>
</feature>
<dbReference type="EMBL" id="DAAUQW010000002">
    <property type="protein sequence ID" value="HAF2526218.1"/>
    <property type="molecule type" value="Genomic_DNA"/>
</dbReference>
<dbReference type="AlphaFoldDB" id="A0A744IZS0"/>
<dbReference type="Gene3D" id="3.40.50.300">
    <property type="entry name" value="P-loop containing nucleotide triphosphate hydrolases"/>
    <property type="match status" value="1"/>
</dbReference>
<accession>A0A744IZS0</accession>
<evidence type="ECO:0000313" key="2">
    <source>
        <dbReference type="EMBL" id="HAF2526218.1"/>
    </source>
</evidence>
<reference evidence="2" key="2">
    <citation type="submission" date="2020-02" db="EMBL/GenBank/DDBJ databases">
        <authorList>
            <consortium name="NCBI Pathogen Detection Project"/>
        </authorList>
    </citation>
    <scope>NUCLEOTIDE SEQUENCE</scope>
    <source>
        <strain evidence="2">MA.04ba 6789-3</strain>
    </source>
</reference>
<protein>
    <submittedName>
        <fullName evidence="2">NACHT domain-containing protein</fullName>
    </submittedName>
</protein>
<sequence length="616" mass="70812">MELMMDFIYQELAKAGIALSVKELFTRVVSAWDKKNLSGKQLVRELTGSDVYLNYLEKHVARVVRLRTIHSADYDILLTNLYHPLGITSLSPGATEHKVNDGFYIENQHITNIIGIAGQGKSTILRKLFIEQIKNGTKIPFFIELRRTGNDGIIKSLENTLINLGLHPTSQAIDELLFSNKISLMLDGFDEVNSKQKDILLSEILMLNVKYALQVIVTSRPGTTVCNEPSIVNYKVEKLKEKDILAIIEKLNTNNGVIDKEQLPKIKDTIKNNKNLVSVMTSPILVTLFHVCYPFMDIIPNNTVEFYSNLFMTLYLRHDKVKNFDREKSSSLSHNEAYDCFCTLCFYSIYTNNHEFTEQSLNEYTEKSMKLKGRFGECKAESLAQDFINVTCLIQREGFNKYIFIHKSIQEYHAAEFIKNISSDQKNKFYSFLVEDIKKNELRFSNVIVFLKEIDVIDCAKFLIIPLCEYFGVSKWNALTPLEYKDLLRTFFSDTYIHLFNDNNERDIMGFSSLSGVSGWMQLLDISGNNDLYTPVFEVLIDESLSSANFKDVVTSQEQKIVKISFMKIIIQLGIEDKIAEVFIKNIQKIHNEVYCEAINKVNNEDVSIKEFFDLI</sequence>